<dbReference type="AlphaFoldDB" id="A0AAW5R3R6"/>
<dbReference type="Pfam" id="PF07103">
    <property type="entry name" value="DUF1365"/>
    <property type="match status" value="1"/>
</dbReference>
<protein>
    <submittedName>
        <fullName evidence="1">DUF1365 domain-containing protein</fullName>
    </submittedName>
</protein>
<name>A0AAW5R3R6_9HYPH</name>
<dbReference type="Proteomes" id="UP001320898">
    <property type="component" value="Unassembled WGS sequence"/>
</dbReference>
<sequence length="267" mass="30339">MTGFRSSLYDAVVVHRRVRPVGHELRYKLTYALIDIDEIGDLDARLRLFSYNRFNLFSLHDRDHGAGDGTPLRRYVDRVIARAGLSEDIASVRLLCLPRLAGYVFNPLSIYYGLDRDGALRLVVYEVSNTFGERKTYVLPVAARDARPVRQNCAKRFYVSPFNDAGGRYDFRILPPGERVRVGVSLSNETGAVLDAHLVGARRPLDDHELARTLWRHPALTWKVTAGIHWEALKLYLKGLRTVPRPPAPDVPVTYLPTAFEMERPAR</sequence>
<evidence type="ECO:0000313" key="1">
    <source>
        <dbReference type="EMBL" id="MCT8973321.1"/>
    </source>
</evidence>
<dbReference type="PANTHER" id="PTHR33973">
    <property type="entry name" value="OS07G0153300 PROTEIN"/>
    <property type="match status" value="1"/>
</dbReference>
<comment type="caution">
    <text evidence="1">The sequence shown here is derived from an EMBL/GenBank/DDBJ whole genome shotgun (WGS) entry which is preliminary data.</text>
</comment>
<keyword evidence="2" id="KW-1185">Reference proteome</keyword>
<dbReference type="EMBL" id="JALIDZ010000007">
    <property type="protein sequence ID" value="MCT8973321.1"/>
    <property type="molecule type" value="Genomic_DNA"/>
</dbReference>
<organism evidence="1 2">
    <name type="scientific">Microbaculum marinisediminis</name>
    <dbReference type="NCBI Taxonomy" id="2931392"/>
    <lineage>
        <taxon>Bacteria</taxon>
        <taxon>Pseudomonadati</taxon>
        <taxon>Pseudomonadota</taxon>
        <taxon>Alphaproteobacteria</taxon>
        <taxon>Hyphomicrobiales</taxon>
        <taxon>Tepidamorphaceae</taxon>
        <taxon>Microbaculum</taxon>
    </lineage>
</organism>
<reference evidence="1 2" key="1">
    <citation type="submission" date="2022-04" db="EMBL/GenBank/DDBJ databases">
        <authorList>
            <person name="Ye Y.-Q."/>
            <person name="Du Z.-J."/>
        </authorList>
    </citation>
    <scope>NUCLEOTIDE SEQUENCE [LARGE SCALE GENOMIC DNA]</scope>
    <source>
        <strain evidence="1 2">A6E488</strain>
    </source>
</reference>
<accession>A0AAW5R3R6</accession>
<dbReference type="PANTHER" id="PTHR33973:SF4">
    <property type="entry name" value="OS07G0153300 PROTEIN"/>
    <property type="match status" value="1"/>
</dbReference>
<dbReference type="RefSeq" id="WP_261616899.1">
    <property type="nucleotide sequence ID" value="NZ_JALIDZ010000007.1"/>
</dbReference>
<evidence type="ECO:0000313" key="2">
    <source>
        <dbReference type="Proteomes" id="UP001320898"/>
    </source>
</evidence>
<proteinExistence type="predicted"/>
<gene>
    <name evidence="1" type="ORF">MUB46_15780</name>
</gene>
<dbReference type="InterPro" id="IPR010775">
    <property type="entry name" value="DUF1365"/>
</dbReference>